<keyword evidence="2" id="KW-1185">Reference proteome</keyword>
<accession>A0ACB9T269</accession>
<evidence type="ECO:0000313" key="2">
    <source>
        <dbReference type="Proteomes" id="UP001056778"/>
    </source>
</evidence>
<name>A0ACB9T269_HOLOL</name>
<dbReference type="Proteomes" id="UP001056778">
    <property type="component" value="Chromosome 5"/>
</dbReference>
<gene>
    <name evidence="1" type="ORF">MML48_5g00016753</name>
</gene>
<sequence length="382" mass="43719">MADPTMQTFCCYHGNGSDVATKIVKEFNINGYNTVCLFSSALGILGAIYQILPRQQYVYNHRWISLTAARGRKIIIWLAVADLLASVGVFTRSSLWLSHKNILPDLQDDASVLFCAISSAWIQYFYTSTWIWTLCYTIDIKLVLSEKRSNSLYYHLAAWIIPAFFTTIGLSLLYIPDAQCHTSNSLSMAILRILPNYFATYIPITIVMIVNPILYKSATKDMERVITAVSGQFTSKEREIMDSVKIKFLLINLVFYVCWVPNLVNGILVWVLWFQIPISVIIVVWYVMVSFIRSIKKKENLFIDIFQAFLNPLQALFNCLVYRRWARGSERVVIPWQMTKIFPSPLQTIKSLTKSTTTTKEESVPLLENRPRASINGFSGYS</sequence>
<dbReference type="EMBL" id="CM043019">
    <property type="protein sequence ID" value="KAI4460920.1"/>
    <property type="molecule type" value="Genomic_DNA"/>
</dbReference>
<proteinExistence type="predicted"/>
<organism evidence="1 2">
    <name type="scientific">Holotrichia oblita</name>
    <name type="common">Chafer beetle</name>
    <dbReference type="NCBI Taxonomy" id="644536"/>
    <lineage>
        <taxon>Eukaryota</taxon>
        <taxon>Metazoa</taxon>
        <taxon>Ecdysozoa</taxon>
        <taxon>Arthropoda</taxon>
        <taxon>Hexapoda</taxon>
        <taxon>Insecta</taxon>
        <taxon>Pterygota</taxon>
        <taxon>Neoptera</taxon>
        <taxon>Endopterygota</taxon>
        <taxon>Coleoptera</taxon>
        <taxon>Polyphaga</taxon>
        <taxon>Scarabaeiformia</taxon>
        <taxon>Scarabaeidae</taxon>
        <taxon>Melolonthinae</taxon>
        <taxon>Holotrichia</taxon>
    </lineage>
</organism>
<evidence type="ECO:0000313" key="1">
    <source>
        <dbReference type="EMBL" id="KAI4460920.1"/>
    </source>
</evidence>
<comment type="caution">
    <text evidence="1">The sequence shown here is derived from an EMBL/GenBank/DDBJ whole genome shotgun (WGS) entry which is preliminary data.</text>
</comment>
<keyword evidence="1" id="KW-0675">Receptor</keyword>
<protein>
    <submittedName>
        <fullName evidence="1">G-protein coupled receptor</fullName>
    </submittedName>
</protein>
<reference evidence="1" key="1">
    <citation type="submission" date="2022-04" db="EMBL/GenBank/DDBJ databases">
        <title>Chromosome-scale genome assembly of Holotrichia oblita Faldermann.</title>
        <authorList>
            <person name="Rongchong L."/>
        </authorList>
    </citation>
    <scope>NUCLEOTIDE SEQUENCE</scope>
    <source>
        <strain evidence="1">81SQS9</strain>
    </source>
</reference>